<dbReference type="PRINTS" id="PR00258">
    <property type="entry name" value="SPERACTRCPTR"/>
</dbReference>
<protein>
    <recommendedName>
        <fullName evidence="9">SRCR domain-containing protein</fullName>
    </recommendedName>
</protein>
<evidence type="ECO:0000313" key="11">
    <source>
        <dbReference type="Proteomes" id="UP000472265"/>
    </source>
</evidence>
<evidence type="ECO:0000256" key="2">
    <source>
        <dbReference type="ARBA" id="ARBA00022525"/>
    </source>
</evidence>
<dbReference type="FunFam" id="3.10.250.10:FF:000031">
    <property type="entry name" value="RIKEN cDNA 5830411N06, isoform CRA_a"/>
    <property type="match status" value="1"/>
</dbReference>
<organism evidence="10 11">
    <name type="scientific">Sparus aurata</name>
    <name type="common">Gilthead sea bream</name>
    <dbReference type="NCBI Taxonomy" id="8175"/>
    <lineage>
        <taxon>Eukaryota</taxon>
        <taxon>Metazoa</taxon>
        <taxon>Chordata</taxon>
        <taxon>Craniata</taxon>
        <taxon>Vertebrata</taxon>
        <taxon>Euteleostomi</taxon>
        <taxon>Actinopterygii</taxon>
        <taxon>Neopterygii</taxon>
        <taxon>Teleostei</taxon>
        <taxon>Neoteleostei</taxon>
        <taxon>Acanthomorphata</taxon>
        <taxon>Eupercaria</taxon>
        <taxon>Spariformes</taxon>
        <taxon>Sparidae</taxon>
        <taxon>Sparus</taxon>
    </lineage>
</organism>
<sequence length="251" mass="27577">MLFCVSVLSSIICSDSVRLVNGASLCSGRLEVKSHQSNQTWSSVCEDDVDLQDAEVVCRELGCGAPSVLKGALYGEAKGPMWTKEFQCGGHESGLLDCGSLDSARNTCSPGEAVGLTCSEPIRLVGPSRCAGTLEVKHEADWRPVFHHKDDWDLRRSAAVCRELKCGAPVSVERRTEPSDRFLWMIVSKCSMFGSSLRECAQSVYNSSILDLTCSGRRAAALIWFLSFSQCDNFADDFCFNVSPRQHDRFL</sequence>
<keyword evidence="2" id="KW-0964">Secreted</keyword>
<keyword evidence="6" id="KW-0325">Glycoprotein</keyword>
<keyword evidence="3 8" id="KW-0732">Signal</keyword>
<keyword evidence="4" id="KW-0677">Repeat</keyword>
<dbReference type="Proteomes" id="UP000472265">
    <property type="component" value="Chromosome 12"/>
</dbReference>
<keyword evidence="11" id="KW-1185">Reference proteome</keyword>
<evidence type="ECO:0000256" key="5">
    <source>
        <dbReference type="ARBA" id="ARBA00023157"/>
    </source>
</evidence>
<dbReference type="PANTHER" id="PTHR48071:SF15">
    <property type="entry name" value="SRCR DOMAIN-CONTAINING PROTEIN"/>
    <property type="match status" value="1"/>
</dbReference>
<feature type="chain" id="PRO_5025327575" description="SRCR domain-containing protein" evidence="8">
    <location>
        <begin position="23"/>
        <end position="251"/>
    </location>
</feature>
<feature type="domain" description="SRCR" evidence="9">
    <location>
        <begin position="17"/>
        <end position="119"/>
    </location>
</feature>
<evidence type="ECO:0000256" key="3">
    <source>
        <dbReference type="ARBA" id="ARBA00022729"/>
    </source>
</evidence>
<reference evidence="10" key="3">
    <citation type="submission" date="2025-09" db="UniProtKB">
        <authorList>
            <consortium name="Ensembl"/>
        </authorList>
    </citation>
    <scope>IDENTIFICATION</scope>
</reference>
<evidence type="ECO:0000259" key="9">
    <source>
        <dbReference type="PROSITE" id="PS50287"/>
    </source>
</evidence>
<dbReference type="InterPro" id="IPR036772">
    <property type="entry name" value="SRCR-like_dom_sf"/>
</dbReference>
<dbReference type="InterPro" id="IPR001190">
    <property type="entry name" value="SRCR"/>
</dbReference>
<feature type="disulfide bond" evidence="7">
    <location>
        <begin position="88"/>
        <end position="98"/>
    </location>
</feature>
<dbReference type="PROSITE" id="PS50287">
    <property type="entry name" value="SRCR_2"/>
    <property type="match status" value="2"/>
</dbReference>
<evidence type="ECO:0000256" key="8">
    <source>
        <dbReference type="SAM" id="SignalP"/>
    </source>
</evidence>
<keyword evidence="5 7" id="KW-1015">Disulfide bond</keyword>
<proteinExistence type="predicted"/>
<dbReference type="GeneTree" id="ENSGT00940000163299"/>
<dbReference type="Gene3D" id="3.10.250.10">
    <property type="entry name" value="SRCR-like domain"/>
    <property type="match status" value="2"/>
</dbReference>
<evidence type="ECO:0000256" key="7">
    <source>
        <dbReference type="PROSITE-ProRule" id="PRU00196"/>
    </source>
</evidence>
<dbReference type="GO" id="GO:0031638">
    <property type="term" value="P:zymogen activation"/>
    <property type="evidence" value="ECO:0007669"/>
    <property type="project" value="TreeGrafter"/>
</dbReference>
<dbReference type="GO" id="GO:0004252">
    <property type="term" value="F:serine-type endopeptidase activity"/>
    <property type="evidence" value="ECO:0007669"/>
    <property type="project" value="TreeGrafter"/>
</dbReference>
<dbReference type="GO" id="GO:0005886">
    <property type="term" value="C:plasma membrane"/>
    <property type="evidence" value="ECO:0007669"/>
    <property type="project" value="TreeGrafter"/>
</dbReference>
<evidence type="ECO:0000313" key="10">
    <source>
        <dbReference type="Ensembl" id="ENSSAUP00010029597.1"/>
    </source>
</evidence>
<feature type="disulfide bond" evidence="7">
    <location>
        <begin position="190"/>
        <end position="200"/>
    </location>
</feature>
<reference evidence="10" key="1">
    <citation type="submission" date="2021-04" db="EMBL/GenBank/DDBJ databases">
        <authorList>
            <consortium name="Wellcome Sanger Institute Data Sharing"/>
        </authorList>
    </citation>
    <scope>NUCLEOTIDE SEQUENCE [LARGE SCALE GENOMIC DNA]</scope>
</reference>
<reference evidence="10" key="2">
    <citation type="submission" date="2025-08" db="UniProtKB">
        <authorList>
            <consortium name="Ensembl"/>
        </authorList>
    </citation>
    <scope>IDENTIFICATION</scope>
</reference>
<dbReference type="PANTHER" id="PTHR48071">
    <property type="entry name" value="SRCR DOMAIN-CONTAINING PROTEIN"/>
    <property type="match status" value="1"/>
</dbReference>
<dbReference type="InParanoid" id="A0A671VV54"/>
<dbReference type="GO" id="GO:0005615">
    <property type="term" value="C:extracellular space"/>
    <property type="evidence" value="ECO:0007669"/>
    <property type="project" value="TreeGrafter"/>
</dbReference>
<dbReference type="Pfam" id="PF00530">
    <property type="entry name" value="SRCR"/>
    <property type="match status" value="2"/>
</dbReference>
<dbReference type="SMART" id="SM00202">
    <property type="entry name" value="SR"/>
    <property type="match status" value="2"/>
</dbReference>
<dbReference type="SUPFAM" id="SSF56487">
    <property type="entry name" value="SRCR-like"/>
    <property type="match status" value="2"/>
</dbReference>
<evidence type="ECO:0000256" key="4">
    <source>
        <dbReference type="ARBA" id="ARBA00022737"/>
    </source>
</evidence>
<dbReference type="Ensembl" id="ENSSAUT00010031205.1">
    <property type="protein sequence ID" value="ENSSAUP00010029597.1"/>
    <property type="gene ID" value="ENSSAUG00010012714.1"/>
</dbReference>
<evidence type="ECO:0000256" key="6">
    <source>
        <dbReference type="ARBA" id="ARBA00023180"/>
    </source>
</evidence>
<comment type="subcellular location">
    <subcellularLocation>
        <location evidence="1">Secreted</location>
    </subcellularLocation>
</comment>
<dbReference type="OMA" id="HEADWRP"/>
<feature type="domain" description="SRCR" evidence="9">
    <location>
        <begin position="122"/>
        <end position="225"/>
    </location>
</feature>
<name>A0A671VV54_SPAAU</name>
<feature type="signal peptide" evidence="8">
    <location>
        <begin position="1"/>
        <end position="22"/>
    </location>
</feature>
<evidence type="ECO:0000256" key="1">
    <source>
        <dbReference type="ARBA" id="ARBA00004613"/>
    </source>
</evidence>
<dbReference type="AlphaFoldDB" id="A0A671VV54"/>
<accession>A0A671VV54</accession>
<comment type="caution">
    <text evidence="7">Lacks conserved residue(s) required for the propagation of feature annotation.</text>
</comment>